<reference evidence="9" key="2">
    <citation type="journal article" date="2017" name="Sci. Adv.">
        <title>A tail of two voltages: Proteomic comparison of the three electric organs of the electric eel.</title>
        <authorList>
            <person name="Traeger L.L."/>
            <person name="Sabat G."/>
            <person name="Barrett-Wilt G.A."/>
            <person name="Wells G.B."/>
            <person name="Sussman M.R."/>
        </authorList>
    </citation>
    <scope>NUCLEOTIDE SEQUENCE [LARGE SCALE GENOMIC DNA]</scope>
</reference>
<keyword evidence="3" id="KW-0813">Transport</keyword>
<dbReference type="PANTHER" id="PTHR10332:SF9">
    <property type="entry name" value="EQUILIBRATIVE NUCLEOSIDE TRANSPORTER 1"/>
    <property type="match status" value="1"/>
</dbReference>
<dbReference type="AlphaFoldDB" id="A0A4W4H3H7"/>
<dbReference type="InterPro" id="IPR034764">
    <property type="entry name" value="ENT1/ENT2"/>
</dbReference>
<gene>
    <name evidence="8" type="primary">slc29a1a</name>
</gene>
<dbReference type="PIRSF" id="PIRSF016379">
    <property type="entry name" value="ENT"/>
    <property type="match status" value="1"/>
</dbReference>
<evidence type="ECO:0008006" key="10">
    <source>
        <dbReference type="Google" id="ProtNLM"/>
    </source>
</evidence>
<feature type="transmembrane region" description="Helical" evidence="7">
    <location>
        <begin position="12"/>
        <end position="32"/>
    </location>
</feature>
<dbReference type="InterPro" id="IPR002259">
    <property type="entry name" value="Eqnu_transpt"/>
</dbReference>
<proteinExistence type="inferred from homology"/>
<reference evidence="9" key="1">
    <citation type="journal article" date="2014" name="Science">
        <title>Nonhuman genetics. Genomic basis for the convergent evolution of electric organs.</title>
        <authorList>
            <person name="Gallant J.R."/>
            <person name="Traeger L.L."/>
            <person name="Volkening J.D."/>
            <person name="Moffett H."/>
            <person name="Chen P.H."/>
            <person name="Novina C.D."/>
            <person name="Phillips G.N.Jr."/>
            <person name="Anand R."/>
            <person name="Wells G.B."/>
            <person name="Pinch M."/>
            <person name="Guth R."/>
            <person name="Unguez G.A."/>
            <person name="Albert J.S."/>
            <person name="Zakon H.H."/>
            <person name="Samanta M.P."/>
            <person name="Sussman M.R."/>
        </authorList>
    </citation>
    <scope>NUCLEOTIDE SEQUENCE [LARGE SCALE GENOMIC DNA]</scope>
</reference>
<keyword evidence="4 7" id="KW-0812">Transmembrane</keyword>
<reference evidence="8" key="4">
    <citation type="submission" date="2025-08" db="UniProtKB">
        <authorList>
            <consortium name="Ensembl"/>
        </authorList>
    </citation>
    <scope>IDENTIFICATION</scope>
</reference>
<dbReference type="Pfam" id="PF01733">
    <property type="entry name" value="Nucleoside_tran"/>
    <property type="match status" value="1"/>
</dbReference>
<dbReference type="NCBIfam" id="TIGR00939">
    <property type="entry name" value="2a57"/>
    <property type="match status" value="1"/>
</dbReference>
<reference evidence="8" key="3">
    <citation type="submission" date="2020-05" db="EMBL/GenBank/DDBJ databases">
        <title>Electrophorus electricus (electric eel) genome, fEleEle1, primary haplotype.</title>
        <authorList>
            <person name="Myers G."/>
            <person name="Meyer A."/>
            <person name="Fedrigo O."/>
            <person name="Formenti G."/>
            <person name="Rhie A."/>
            <person name="Tracey A."/>
            <person name="Sims Y."/>
            <person name="Jarvis E.D."/>
        </authorList>
    </citation>
    <scope>NUCLEOTIDE SEQUENCE [LARGE SCALE GENOMIC DNA]</scope>
</reference>
<dbReference type="GO" id="GO:0015213">
    <property type="term" value="F:uridine transmembrane transporter activity"/>
    <property type="evidence" value="ECO:0007669"/>
    <property type="project" value="UniProtKB-ARBA"/>
</dbReference>
<sequence length="459" mass="50691">MTAINSPRDRYKAVWIIFFILGLGTLLPWNFFMTATMYFTSRLKSTPTNGAVVNQTANSTLAAVDVRNVLESKFNNVMTLCAMVPLLIFTCLNSFIHQRIPQKLRISGSLSVILLVFLITAVLVKVDMTPLSFFVVTMIKIVCINSFGAILQGSLFGLAGMLPASYTTPIMSGQGLAGTFAAFSMICALATGSELQDSAFGYFITACVVILLAIVSYIALPKMEFFQYYSDTSSSKPGTDEEKNMDLLSKGRTICQSKGFAVFQSPSMGLACTILNKLVNYWPFYYRHNIKGIHCSLFLCFIFMITIGMFPAVTVDVKSSVANGSIWEIYFIPVACFLLFNVMDWAGRSLTAVCMWPGKDSIWLPGLVIARVVFIPLFILCNVQPRNNLPVLFDHDAWYIIFMIVFSFSNGYLASLCMCFGPKKVAQHEAETAGTIMVFFLSLGLALGAAVSFAFRVMI</sequence>
<dbReference type="GO" id="GO:0016323">
    <property type="term" value="C:basolateral plasma membrane"/>
    <property type="evidence" value="ECO:0007669"/>
    <property type="project" value="UniProtKB-SubCell"/>
</dbReference>
<feature type="transmembrane region" description="Helical" evidence="7">
    <location>
        <begin position="77"/>
        <end position="96"/>
    </location>
</feature>
<evidence type="ECO:0000256" key="6">
    <source>
        <dbReference type="ARBA" id="ARBA00023136"/>
    </source>
</evidence>
<dbReference type="GeneTree" id="ENSGT00950000182898"/>
<feature type="transmembrane region" description="Helical" evidence="7">
    <location>
        <begin position="108"/>
        <end position="126"/>
    </location>
</feature>
<accession>A0A4W4H3H7</accession>
<dbReference type="PANTHER" id="PTHR10332">
    <property type="entry name" value="EQUILIBRATIVE NUCLEOSIDE TRANSPORTER"/>
    <property type="match status" value="1"/>
</dbReference>
<evidence type="ECO:0000256" key="2">
    <source>
        <dbReference type="ARBA" id="ARBA00007965"/>
    </source>
</evidence>
<feature type="transmembrane region" description="Helical" evidence="7">
    <location>
        <begin position="170"/>
        <end position="193"/>
    </location>
</feature>
<feature type="transmembrane region" description="Helical" evidence="7">
    <location>
        <begin position="132"/>
        <end position="158"/>
    </location>
</feature>
<evidence type="ECO:0000313" key="9">
    <source>
        <dbReference type="Proteomes" id="UP000314983"/>
    </source>
</evidence>
<dbReference type="Proteomes" id="UP000314983">
    <property type="component" value="Chromosome 11"/>
</dbReference>
<evidence type="ECO:0000256" key="4">
    <source>
        <dbReference type="ARBA" id="ARBA00022692"/>
    </source>
</evidence>
<feature type="transmembrane region" description="Helical" evidence="7">
    <location>
        <begin position="362"/>
        <end position="385"/>
    </location>
</feature>
<evidence type="ECO:0000256" key="1">
    <source>
        <dbReference type="ARBA" id="ARBA00004554"/>
    </source>
</evidence>
<reference evidence="8" key="5">
    <citation type="submission" date="2025-09" db="UniProtKB">
        <authorList>
            <consortium name="Ensembl"/>
        </authorList>
    </citation>
    <scope>IDENTIFICATION</scope>
</reference>
<feature type="transmembrane region" description="Helical" evidence="7">
    <location>
        <begin position="325"/>
        <end position="342"/>
    </location>
</feature>
<evidence type="ECO:0000256" key="3">
    <source>
        <dbReference type="ARBA" id="ARBA00022448"/>
    </source>
</evidence>
<comment type="similarity">
    <text evidence="2">Belongs to the SLC29A/ENT transporter (TC 2.A.57) family.</text>
</comment>
<dbReference type="PRINTS" id="PR01130">
    <property type="entry name" value="DERENTRNSPRT"/>
</dbReference>
<feature type="transmembrane region" description="Helical" evidence="7">
    <location>
        <begin position="199"/>
        <end position="220"/>
    </location>
</feature>
<feature type="transmembrane region" description="Helical" evidence="7">
    <location>
        <begin position="397"/>
        <end position="421"/>
    </location>
</feature>
<feature type="transmembrane region" description="Helical" evidence="7">
    <location>
        <begin position="293"/>
        <end position="313"/>
    </location>
</feature>
<evidence type="ECO:0000256" key="5">
    <source>
        <dbReference type="ARBA" id="ARBA00022989"/>
    </source>
</evidence>
<evidence type="ECO:0000313" key="8">
    <source>
        <dbReference type="Ensembl" id="ENSEEEP00000046023.2"/>
    </source>
</evidence>
<name>A0A4W4H3H7_ELEEL</name>
<dbReference type="Ensembl" id="ENSEEET00000046531.2">
    <property type="protein sequence ID" value="ENSEEEP00000046023.2"/>
    <property type="gene ID" value="ENSEEEG00000021666.2"/>
</dbReference>
<comment type="subcellular location">
    <subcellularLocation>
        <location evidence="1">Basolateral cell membrane</location>
        <topology evidence="1">Multi-pass membrane protein</topology>
    </subcellularLocation>
</comment>
<organism evidence="8 9">
    <name type="scientific">Electrophorus electricus</name>
    <name type="common">Electric eel</name>
    <name type="synonym">Gymnotus electricus</name>
    <dbReference type="NCBI Taxonomy" id="8005"/>
    <lineage>
        <taxon>Eukaryota</taxon>
        <taxon>Metazoa</taxon>
        <taxon>Chordata</taxon>
        <taxon>Craniata</taxon>
        <taxon>Vertebrata</taxon>
        <taxon>Euteleostomi</taxon>
        <taxon>Actinopterygii</taxon>
        <taxon>Neopterygii</taxon>
        <taxon>Teleostei</taxon>
        <taxon>Ostariophysi</taxon>
        <taxon>Gymnotiformes</taxon>
        <taxon>Gymnotoidei</taxon>
        <taxon>Gymnotidae</taxon>
        <taxon>Electrophorus</taxon>
    </lineage>
</organism>
<feature type="transmembrane region" description="Helical" evidence="7">
    <location>
        <begin position="433"/>
        <end position="455"/>
    </location>
</feature>
<keyword evidence="6 7" id="KW-0472">Membrane</keyword>
<protein>
    <recommendedName>
        <fullName evidence="10">Solute carrier family 29 member 1a</fullName>
    </recommendedName>
</protein>
<evidence type="ECO:0000256" key="7">
    <source>
        <dbReference type="SAM" id="Phobius"/>
    </source>
</evidence>
<keyword evidence="5 7" id="KW-1133">Transmembrane helix</keyword>
<keyword evidence="9" id="KW-1185">Reference proteome</keyword>